<dbReference type="InterPro" id="IPR050534">
    <property type="entry name" value="Coronavir_polyprotein_1ab"/>
</dbReference>
<evidence type="ECO:0000256" key="2">
    <source>
        <dbReference type="ARBA" id="ARBA00022741"/>
    </source>
</evidence>
<evidence type="ECO:0000256" key="6">
    <source>
        <dbReference type="SAM" id="MobiDB-lite"/>
    </source>
</evidence>
<evidence type="ECO:0000256" key="4">
    <source>
        <dbReference type="ARBA" id="ARBA00022806"/>
    </source>
</evidence>
<feature type="domain" description="DNA2/NAM7 helicase helicase" evidence="7">
    <location>
        <begin position="241"/>
        <end position="339"/>
    </location>
</feature>
<dbReference type="RefSeq" id="WP_039606962.1">
    <property type="nucleotide sequence ID" value="NZ_FMUP01000003.1"/>
</dbReference>
<evidence type="ECO:0008006" key="11">
    <source>
        <dbReference type="Google" id="ProtNLM"/>
    </source>
</evidence>
<dbReference type="InterPro" id="IPR047187">
    <property type="entry name" value="SF1_C_Upf1"/>
</dbReference>
<dbReference type="EMBL" id="JTAK01000005">
    <property type="protein sequence ID" value="KHO64287.1"/>
    <property type="molecule type" value="Genomic_DNA"/>
</dbReference>
<evidence type="ECO:0000313" key="10">
    <source>
        <dbReference type="Proteomes" id="UP000030980"/>
    </source>
</evidence>
<dbReference type="PANTHER" id="PTHR43788:SF8">
    <property type="entry name" value="DNA-BINDING PROTEIN SMUBP-2"/>
    <property type="match status" value="1"/>
</dbReference>
<comment type="caution">
    <text evidence="9">The sequence shown here is derived from an EMBL/GenBank/DDBJ whole genome shotgun (WGS) entry which is preliminary data.</text>
</comment>
<feature type="domain" description="DNA2/NAM7 helicase helicase" evidence="7">
    <location>
        <begin position="369"/>
        <end position="451"/>
    </location>
</feature>
<accession>A0A0B3BY39</accession>
<evidence type="ECO:0000256" key="3">
    <source>
        <dbReference type="ARBA" id="ARBA00022801"/>
    </source>
</evidence>
<evidence type="ECO:0000313" key="9">
    <source>
        <dbReference type="EMBL" id="KHO64287.1"/>
    </source>
</evidence>
<keyword evidence="10" id="KW-1185">Reference proteome</keyword>
<keyword evidence="5" id="KW-0067">ATP-binding</keyword>
<dbReference type="STRING" id="706570.PT85_13775"/>
<evidence type="ECO:0000259" key="8">
    <source>
        <dbReference type="Pfam" id="PF13087"/>
    </source>
</evidence>
<dbReference type="InterPro" id="IPR027417">
    <property type="entry name" value="P-loop_NTPase"/>
</dbReference>
<dbReference type="AlphaFoldDB" id="A0A0B3BY39"/>
<comment type="similarity">
    <text evidence="1">Belongs to the DNA2/NAM7 helicase family.</text>
</comment>
<feature type="domain" description="DNA2/NAM7 helicase-like C-terminal" evidence="8">
    <location>
        <begin position="672"/>
        <end position="868"/>
    </location>
</feature>
<keyword evidence="4" id="KW-0347">Helicase</keyword>
<dbReference type="Pfam" id="PF13087">
    <property type="entry name" value="AAA_12"/>
    <property type="match status" value="1"/>
</dbReference>
<dbReference type="GO" id="GO:0043139">
    <property type="term" value="F:5'-3' DNA helicase activity"/>
    <property type="evidence" value="ECO:0007669"/>
    <property type="project" value="TreeGrafter"/>
</dbReference>
<dbReference type="CDD" id="cd18808">
    <property type="entry name" value="SF1_C_Upf1"/>
    <property type="match status" value="1"/>
</dbReference>
<evidence type="ECO:0000259" key="7">
    <source>
        <dbReference type="Pfam" id="PF13086"/>
    </source>
</evidence>
<dbReference type="SUPFAM" id="SSF52540">
    <property type="entry name" value="P-loop containing nucleoside triphosphate hydrolases"/>
    <property type="match status" value="1"/>
</dbReference>
<reference evidence="9 10" key="1">
    <citation type="submission" date="2014-11" db="EMBL/GenBank/DDBJ databases">
        <title>Genome sequence of Pseudomonas tuomuerensis JCM 14085.</title>
        <authorList>
            <person name="Shin S.-K."/>
            <person name="Yi H."/>
        </authorList>
    </citation>
    <scope>NUCLEOTIDE SEQUENCE [LARGE SCALE GENOMIC DNA]</scope>
    <source>
        <strain evidence="9 10">JCM 14085</strain>
    </source>
</reference>
<feature type="region of interest" description="Disordered" evidence="6">
    <location>
        <begin position="60"/>
        <end position="82"/>
    </location>
</feature>
<dbReference type="InterPro" id="IPR041677">
    <property type="entry name" value="DNA2/NAM7_AAA_11"/>
</dbReference>
<name>A0A0B3BY39_9PSED</name>
<dbReference type="Gene3D" id="3.40.50.300">
    <property type="entry name" value="P-loop containing nucleotide triphosphate hydrolases"/>
    <property type="match status" value="2"/>
</dbReference>
<dbReference type="Pfam" id="PF13086">
    <property type="entry name" value="AAA_11"/>
    <property type="match status" value="2"/>
</dbReference>
<sequence length="899" mass="100959">MASHCYMSLPGIGKWERALSETGAQWAPYRRYLTTAIKAAEQRSPILAWRLPTETERCAIQQQASRRAASRQSSRKPARRRDRIELKETIGGEWIILEPRPGFEEEPDATFEAFLEARDIHEREPQRSRGQLFWNPQNKIAILASDHERLALKVERLPTILNADTETPQALIYLRTNTWPLECQKNALEQLENLPSPRLAPLVRLASTRPTWETPKPRMLTEGEWVFLRRQVDGGLRDGTQEQRTFVTRALATPDYAVLEGPPGSGKTTAICELILQLAREDKRVLLVASTHVAVDNVLENLMSWQDQAEQKLVMPLRIGDEDNIASAAVRPWALNRLVRTCKGEILDFLDKPGAGSALGANSRTLLGQALRSDKQSALANMMLEASNLVCATTIGILQHPSIKQSRHLEPFDVLILDEASKTTFSEFLVPALFARRWVIVGDRRQLSPFVDETDLAENVRNLLPSAAANAAAYAFQASEQGYRKRGSSLLAFGSAEQRQLQIEEAEARAVPAVDLDTYDLAQPCVPLVGAQIVCASAETLCAWEHRLPGDLHLFNEAVPLLPDWQAHRRACGIENQQAPASWADEVAWRQVRAYELRHNPSEQQRLLDELQALLPKAATTQAVTPHLRENLEQMRRVAMTSILEILQVGAGSLGWDKETALTHGLPGQVQEQRCVSLSFQHRMHPDISAFPREKFYAGGGLLNDASSLDRHWTYQHYGRRAVWLDIAPRPEPRGGQSRGNRNLAEADALMDELTAFADWAKHAPRSGSNAQAPWKVAALTFYKGQEHELRKRLQTLSGQRANTRHFTLHNGRVEVALCTVDRFQGHEADLVLLSFVKSGCVGFLNSPNRLNVALTRARFQLVLIGHRRWMDSERCRSDLLRGLASSPHYAKDFGWDNP</sequence>
<keyword evidence="3" id="KW-0378">Hydrolase</keyword>
<dbReference type="Proteomes" id="UP000030980">
    <property type="component" value="Unassembled WGS sequence"/>
</dbReference>
<gene>
    <name evidence="9" type="ORF">PT85_13775</name>
</gene>
<protein>
    <recommendedName>
        <fullName evidence="11">AAA domain-containing protein</fullName>
    </recommendedName>
</protein>
<organism evidence="9 10">
    <name type="scientific">Pseudomonas flexibilis</name>
    <dbReference type="NCBI Taxonomy" id="706570"/>
    <lineage>
        <taxon>Bacteria</taxon>
        <taxon>Pseudomonadati</taxon>
        <taxon>Pseudomonadota</taxon>
        <taxon>Gammaproteobacteria</taxon>
        <taxon>Pseudomonadales</taxon>
        <taxon>Pseudomonadaceae</taxon>
        <taxon>Pseudomonas</taxon>
    </lineage>
</organism>
<evidence type="ECO:0000256" key="1">
    <source>
        <dbReference type="ARBA" id="ARBA00007913"/>
    </source>
</evidence>
<dbReference type="PANTHER" id="PTHR43788">
    <property type="entry name" value="DNA2/NAM7 HELICASE FAMILY MEMBER"/>
    <property type="match status" value="1"/>
</dbReference>
<dbReference type="GO" id="GO:0016787">
    <property type="term" value="F:hydrolase activity"/>
    <property type="evidence" value="ECO:0007669"/>
    <property type="project" value="UniProtKB-KW"/>
</dbReference>
<keyword evidence="2" id="KW-0547">Nucleotide-binding</keyword>
<evidence type="ECO:0000256" key="5">
    <source>
        <dbReference type="ARBA" id="ARBA00022840"/>
    </source>
</evidence>
<dbReference type="GO" id="GO:0005524">
    <property type="term" value="F:ATP binding"/>
    <property type="evidence" value="ECO:0007669"/>
    <property type="project" value="UniProtKB-KW"/>
</dbReference>
<dbReference type="OrthoDB" id="9757917at2"/>
<proteinExistence type="inferred from homology"/>
<dbReference type="InterPro" id="IPR041679">
    <property type="entry name" value="DNA2/NAM7-like_C"/>
</dbReference>
<feature type="compositionally biased region" description="Low complexity" evidence="6">
    <location>
        <begin position="61"/>
        <end position="72"/>
    </location>
</feature>